<sequence length="249" mass="29852">MATFRRYRYVRMLHPKNGTPNTEDLVELIFHKFKPRLNFIVRQTEGNVYKNAEANEIGETMLLVTNFLGNRPEYDDHVFGDDYVWEIQNRFQETLQKYKEKKRKLVEYVDSLQSIPFNITAYENDGFGLVWMIPHPRIGVYSQKPQELHLLYNFMAGVNEQMEKYLSSKDKFFENFGCSFCLFVSGKNQTKTTPRRFKVLNETGTDVKRTELVGYIQMNEQLYYRLLPDENHQQKWFTEFERHEYVDIT</sequence>
<organism evidence="1 2">
    <name type="scientific">Adineta steineri</name>
    <dbReference type="NCBI Taxonomy" id="433720"/>
    <lineage>
        <taxon>Eukaryota</taxon>
        <taxon>Metazoa</taxon>
        <taxon>Spiralia</taxon>
        <taxon>Gnathifera</taxon>
        <taxon>Rotifera</taxon>
        <taxon>Eurotatoria</taxon>
        <taxon>Bdelloidea</taxon>
        <taxon>Adinetida</taxon>
        <taxon>Adinetidae</taxon>
        <taxon>Adineta</taxon>
    </lineage>
</organism>
<evidence type="ECO:0000313" key="2">
    <source>
        <dbReference type="Proteomes" id="UP000663891"/>
    </source>
</evidence>
<reference evidence="1" key="1">
    <citation type="submission" date="2021-02" db="EMBL/GenBank/DDBJ databases">
        <authorList>
            <person name="Nowell W R."/>
        </authorList>
    </citation>
    <scope>NUCLEOTIDE SEQUENCE</scope>
</reference>
<dbReference type="Proteomes" id="UP000663891">
    <property type="component" value="Unassembled WGS sequence"/>
</dbReference>
<name>A0A814H301_9BILA</name>
<dbReference type="AlphaFoldDB" id="A0A814H301"/>
<gene>
    <name evidence="1" type="ORF">VCS650_LOCUS14879</name>
</gene>
<comment type="caution">
    <text evidence="1">The sequence shown here is derived from an EMBL/GenBank/DDBJ whole genome shotgun (WGS) entry which is preliminary data.</text>
</comment>
<evidence type="ECO:0000313" key="1">
    <source>
        <dbReference type="EMBL" id="CAF1003797.1"/>
    </source>
</evidence>
<dbReference type="EMBL" id="CAJNON010000126">
    <property type="protein sequence ID" value="CAF1003797.1"/>
    <property type="molecule type" value="Genomic_DNA"/>
</dbReference>
<proteinExistence type="predicted"/>
<protein>
    <submittedName>
        <fullName evidence="1">Uncharacterized protein</fullName>
    </submittedName>
</protein>
<accession>A0A814H301</accession>